<dbReference type="STRING" id="123899.SAMEA3906487_01269"/>
<keyword evidence="2" id="KW-0238">DNA-binding</keyword>
<dbReference type="Proteomes" id="UP000076825">
    <property type="component" value="Chromosome 1"/>
</dbReference>
<proteinExistence type="predicted"/>
<dbReference type="SUPFAM" id="SSF46689">
    <property type="entry name" value="Homeodomain-like"/>
    <property type="match status" value="1"/>
</dbReference>
<dbReference type="SUPFAM" id="SSF51215">
    <property type="entry name" value="Regulatory protein AraC"/>
    <property type="match status" value="1"/>
</dbReference>
<dbReference type="PRINTS" id="PR00032">
    <property type="entry name" value="HTHARAC"/>
</dbReference>
<evidence type="ECO:0000313" key="6">
    <source>
        <dbReference type="Proteomes" id="UP000076825"/>
    </source>
</evidence>
<dbReference type="GO" id="GO:0043565">
    <property type="term" value="F:sequence-specific DNA binding"/>
    <property type="evidence" value="ECO:0007669"/>
    <property type="project" value="InterPro"/>
</dbReference>
<keyword evidence="6" id="KW-1185">Reference proteome</keyword>
<dbReference type="KEGG" id="btrm:SAMEA390648701269"/>
<dbReference type="GeneID" id="56591439"/>
<dbReference type="InterPro" id="IPR050204">
    <property type="entry name" value="AraC_XylS_family_regulators"/>
</dbReference>
<dbReference type="GO" id="GO:0003700">
    <property type="term" value="F:DNA-binding transcription factor activity"/>
    <property type="evidence" value="ECO:0007669"/>
    <property type="project" value="InterPro"/>
</dbReference>
<evidence type="ECO:0000313" key="5">
    <source>
        <dbReference type="EMBL" id="SAI68459.1"/>
    </source>
</evidence>
<dbReference type="InterPro" id="IPR018060">
    <property type="entry name" value="HTH_AraC"/>
</dbReference>
<evidence type="ECO:0000256" key="2">
    <source>
        <dbReference type="ARBA" id="ARBA00023125"/>
    </source>
</evidence>
<accession>A0A157RIG7</accession>
<dbReference type="OrthoDB" id="9178898at2"/>
<dbReference type="Pfam" id="PF14525">
    <property type="entry name" value="AraC_binding_2"/>
    <property type="match status" value="1"/>
</dbReference>
<dbReference type="Gene3D" id="1.10.10.60">
    <property type="entry name" value="Homeodomain-like"/>
    <property type="match status" value="1"/>
</dbReference>
<evidence type="ECO:0000256" key="1">
    <source>
        <dbReference type="ARBA" id="ARBA00023015"/>
    </source>
</evidence>
<gene>
    <name evidence="5" type="primary">feaR_3</name>
    <name evidence="5" type="ORF">SAMEA3906487_01269</name>
</gene>
<organism evidence="5 6">
    <name type="scientific">Bordetella trematum</name>
    <dbReference type="NCBI Taxonomy" id="123899"/>
    <lineage>
        <taxon>Bacteria</taxon>
        <taxon>Pseudomonadati</taxon>
        <taxon>Pseudomonadota</taxon>
        <taxon>Betaproteobacteria</taxon>
        <taxon>Burkholderiales</taxon>
        <taxon>Alcaligenaceae</taxon>
        <taxon>Bordetella</taxon>
    </lineage>
</organism>
<dbReference type="InterPro" id="IPR009057">
    <property type="entry name" value="Homeodomain-like_sf"/>
</dbReference>
<reference evidence="5 6" key="1">
    <citation type="submission" date="2016-04" db="EMBL/GenBank/DDBJ databases">
        <authorList>
            <consortium name="Pathogen Informatics"/>
        </authorList>
    </citation>
    <scope>NUCLEOTIDE SEQUENCE [LARGE SCALE GENOMIC DNA]</scope>
    <source>
        <strain evidence="5 6">H044680328</strain>
    </source>
</reference>
<protein>
    <submittedName>
        <fullName evidence="5">AraC family transcriptional regulator</fullName>
    </submittedName>
</protein>
<dbReference type="eggNOG" id="COG2207">
    <property type="taxonomic scope" value="Bacteria"/>
</dbReference>
<sequence length="332" mass="36724">MADMTFATTQVDPRRRLDSWREALADAFGPFEVHAGQGCGAFAGRLRYLRRANLQFNDLHYQGQKLERTRGNVSQLDEEFYTFGLPLAGPLAVLQEGRRFEVEPGCVYLMNQSAPYQAVAQGDGGYRSLSISFPRAALAQRAGRLESFYKLRVDDGGPQGLLLKSYLDHLLGGMPAWSEAEVGALGEHLIDLIVLFLVQSQAAQASELDSSVTLAHRERALAYMRRQLSDPALTPASVALACGISLSYLHRIFQAAGLGVESQLYALRLEHCRRLLQDPAHAHRSIAELAFQSGFAHAAHFSRQFRQRFGMTAREYRAAARQAGGRRDAIDG</sequence>
<feature type="domain" description="HTH araC/xylS-type" evidence="4">
    <location>
        <begin position="218"/>
        <end position="319"/>
    </location>
</feature>
<keyword evidence="3" id="KW-0804">Transcription</keyword>
<name>A0A157RIG7_9BORD</name>
<dbReference type="PROSITE" id="PS01124">
    <property type="entry name" value="HTH_ARAC_FAMILY_2"/>
    <property type="match status" value="1"/>
</dbReference>
<dbReference type="InterPro" id="IPR020449">
    <property type="entry name" value="Tscrpt_reg_AraC-type_HTH"/>
</dbReference>
<dbReference type="SMART" id="SM00342">
    <property type="entry name" value="HTH_ARAC"/>
    <property type="match status" value="1"/>
</dbReference>
<dbReference type="InterPro" id="IPR035418">
    <property type="entry name" value="AraC-bd_2"/>
</dbReference>
<dbReference type="PATRIC" id="fig|123899.6.peg.1243"/>
<dbReference type="EMBL" id="LT546645">
    <property type="protein sequence ID" value="SAI68459.1"/>
    <property type="molecule type" value="Genomic_DNA"/>
</dbReference>
<dbReference type="PANTHER" id="PTHR46796:SF6">
    <property type="entry name" value="ARAC SUBFAMILY"/>
    <property type="match status" value="1"/>
</dbReference>
<dbReference type="PANTHER" id="PTHR46796">
    <property type="entry name" value="HTH-TYPE TRANSCRIPTIONAL ACTIVATOR RHAS-RELATED"/>
    <property type="match status" value="1"/>
</dbReference>
<evidence type="ECO:0000259" key="4">
    <source>
        <dbReference type="PROSITE" id="PS01124"/>
    </source>
</evidence>
<dbReference type="InterPro" id="IPR037923">
    <property type="entry name" value="HTH-like"/>
</dbReference>
<keyword evidence="1" id="KW-0805">Transcription regulation</keyword>
<evidence type="ECO:0000256" key="3">
    <source>
        <dbReference type="ARBA" id="ARBA00023163"/>
    </source>
</evidence>
<dbReference type="RefSeq" id="WP_025514414.1">
    <property type="nucleotide sequence ID" value="NZ_CP016340.1"/>
</dbReference>
<dbReference type="AlphaFoldDB" id="A0A157RIG7"/>
<dbReference type="Pfam" id="PF12833">
    <property type="entry name" value="HTH_18"/>
    <property type="match status" value="1"/>
</dbReference>